<evidence type="ECO:0000256" key="3">
    <source>
        <dbReference type="RuleBase" id="RU365075"/>
    </source>
</evidence>
<reference evidence="5" key="1">
    <citation type="submission" date="2015-12" db="EMBL/GenBank/DDBJ databases">
        <title>De novo transcriptome assembly of four potential Pierce s Disease insect vectors from Arizona vineyards.</title>
        <authorList>
            <person name="Tassone E.E."/>
        </authorList>
    </citation>
    <scope>NUCLEOTIDE SEQUENCE</scope>
</reference>
<comment type="function">
    <text evidence="1 3">Required for normal Golgi function.</text>
</comment>
<keyword evidence="3" id="KW-0333">Golgi apparatus</keyword>
<evidence type="ECO:0000256" key="1">
    <source>
        <dbReference type="ARBA" id="ARBA00003627"/>
    </source>
</evidence>
<dbReference type="GO" id="GO:0015031">
    <property type="term" value="P:protein transport"/>
    <property type="evidence" value="ECO:0007669"/>
    <property type="project" value="UniProtKB-KW"/>
</dbReference>
<comment type="subunit">
    <text evidence="2">Component of the conserved oligomeric Golgi complex which is composed of eight different subunits and is required for normal Golgi morphology and localization.</text>
</comment>
<protein>
    <recommendedName>
        <fullName evidence="3">Conserved oligomeric Golgi complex subunit 6</fullName>
        <shortName evidence="3">COG complex subunit 6</shortName>
    </recommendedName>
    <alternativeName>
        <fullName evidence="3">Component of oligomeric Golgi complex 6</fullName>
    </alternativeName>
</protein>
<feature type="domain" description="Conserved oligomeric complex COG6 N-terminal" evidence="4">
    <location>
        <begin position="43"/>
        <end position="125"/>
    </location>
</feature>
<dbReference type="PANTHER" id="PTHR21506">
    <property type="entry name" value="COMPONENT OF OLIGOMERIC GOLGI COMPLEX 6"/>
    <property type="match status" value="1"/>
</dbReference>
<keyword evidence="3" id="KW-0813">Transport</keyword>
<dbReference type="GO" id="GO:0017119">
    <property type="term" value="C:Golgi transport complex"/>
    <property type="evidence" value="ECO:0007669"/>
    <property type="project" value="UniProtKB-UniRule"/>
</dbReference>
<sequence>MSVTSDVEQNEKGIKSSINTRLNKILDTRLDNDKETLEALKELSIFFTENTLQSRRSLRSKIEKRSLSINEDFLTAFQKVKESLDNIYIDVSNMNKAVATMTSQLQATKAQTHHLIEQTTKLQGER</sequence>
<keyword evidence="3" id="KW-0472">Membrane</keyword>
<gene>
    <name evidence="5" type="ORF">g.11394</name>
</gene>
<comment type="subcellular location">
    <subcellularLocation>
        <location evidence="3">Golgi apparatus membrane</location>
        <topology evidence="3">Peripheral membrane protein</topology>
    </subcellularLocation>
</comment>
<evidence type="ECO:0000259" key="4">
    <source>
        <dbReference type="Pfam" id="PF06419"/>
    </source>
</evidence>
<dbReference type="EMBL" id="GEDC01014497">
    <property type="protein sequence ID" value="JAS22801.1"/>
    <property type="molecule type" value="Transcribed_RNA"/>
</dbReference>
<dbReference type="GO" id="GO:0006891">
    <property type="term" value="P:intra-Golgi vesicle-mediated transport"/>
    <property type="evidence" value="ECO:0007669"/>
    <property type="project" value="UniProtKB-UniRule"/>
</dbReference>
<dbReference type="PANTHER" id="PTHR21506:SF0">
    <property type="entry name" value="CONSERVED OLIGOMERIC GOLGI COMPLEX SUBUNIT 6"/>
    <property type="match status" value="1"/>
</dbReference>
<name>A0A1B6DAR9_9HEMI</name>
<dbReference type="InterPro" id="IPR010490">
    <property type="entry name" value="COG6"/>
</dbReference>
<dbReference type="InterPro" id="IPR048368">
    <property type="entry name" value="COG6_N"/>
</dbReference>
<keyword evidence="3" id="KW-0653">Protein transport</keyword>
<dbReference type="Pfam" id="PF06419">
    <property type="entry name" value="COG6_N"/>
    <property type="match status" value="1"/>
</dbReference>
<evidence type="ECO:0000313" key="5">
    <source>
        <dbReference type="EMBL" id="JAS22801.1"/>
    </source>
</evidence>
<comment type="similarity">
    <text evidence="3">Belongs to the COG6 family.</text>
</comment>
<evidence type="ECO:0000256" key="2">
    <source>
        <dbReference type="ARBA" id="ARBA00011166"/>
    </source>
</evidence>
<dbReference type="AlphaFoldDB" id="A0A1B6DAR9"/>
<accession>A0A1B6DAR9</accession>
<organism evidence="5">
    <name type="scientific">Clastoptera arizonana</name>
    <name type="common">Arizona spittle bug</name>
    <dbReference type="NCBI Taxonomy" id="38151"/>
    <lineage>
        <taxon>Eukaryota</taxon>
        <taxon>Metazoa</taxon>
        <taxon>Ecdysozoa</taxon>
        <taxon>Arthropoda</taxon>
        <taxon>Hexapoda</taxon>
        <taxon>Insecta</taxon>
        <taxon>Pterygota</taxon>
        <taxon>Neoptera</taxon>
        <taxon>Paraneoptera</taxon>
        <taxon>Hemiptera</taxon>
        <taxon>Auchenorrhyncha</taxon>
        <taxon>Cercopoidea</taxon>
        <taxon>Clastopteridae</taxon>
        <taxon>Clastoptera</taxon>
    </lineage>
</organism>
<proteinExistence type="inferred from homology"/>
<dbReference type="GO" id="GO:0000139">
    <property type="term" value="C:Golgi membrane"/>
    <property type="evidence" value="ECO:0007669"/>
    <property type="project" value="UniProtKB-SubCell"/>
</dbReference>